<keyword evidence="5 6" id="KW-0408">Iron</keyword>
<feature type="signal peptide" evidence="8">
    <location>
        <begin position="1"/>
        <end position="20"/>
    </location>
</feature>
<dbReference type="PROSITE" id="PS51009">
    <property type="entry name" value="CYTCII"/>
    <property type="match status" value="1"/>
</dbReference>
<evidence type="ECO:0000256" key="8">
    <source>
        <dbReference type="SAM" id="SignalP"/>
    </source>
</evidence>
<dbReference type="GO" id="GO:0042597">
    <property type="term" value="C:periplasmic space"/>
    <property type="evidence" value="ECO:0007669"/>
    <property type="project" value="InterPro"/>
</dbReference>
<dbReference type="InterPro" id="IPR012127">
    <property type="entry name" value="Cyt_c_prime"/>
</dbReference>
<feature type="chain" id="PRO_5023005744" evidence="8">
    <location>
        <begin position="21"/>
        <end position="145"/>
    </location>
</feature>
<dbReference type="InterPro" id="IPR010980">
    <property type="entry name" value="Cyt_c/b562"/>
</dbReference>
<evidence type="ECO:0000256" key="2">
    <source>
        <dbReference type="ARBA" id="ARBA00022617"/>
    </source>
</evidence>
<keyword evidence="8" id="KW-0732">Signal</keyword>
<dbReference type="OrthoDB" id="9811729at2"/>
<sequence length="145" mass="15062">MYKLTMAAAALALTASTAFAGPVEDRQALMKSLGKALGPLAAIAKGENAYDQGVVEENLNALNTAVQSIDVAALFPEDSMEGETAALPAIWENMDDFTAKADKLKADVAEVVASMPMDQAGVGAALGKIGPNCGGCHEDYRMKKN</sequence>
<dbReference type="RefSeq" id="WP_146299726.1">
    <property type="nucleotide sequence ID" value="NZ_CP042301.2"/>
</dbReference>
<evidence type="ECO:0000313" key="9">
    <source>
        <dbReference type="EMBL" id="QDZ01081.1"/>
    </source>
</evidence>
<keyword evidence="4" id="KW-0249">Electron transport</keyword>
<keyword evidence="10" id="KW-1185">Reference proteome</keyword>
<comment type="PTM">
    <text evidence="7">Binds 1 heme group per subunit.</text>
</comment>
<gene>
    <name evidence="9" type="ORF">FQ775_12225</name>
</gene>
<evidence type="ECO:0000256" key="3">
    <source>
        <dbReference type="ARBA" id="ARBA00022723"/>
    </source>
</evidence>
<feature type="binding site" description="covalent" evidence="7">
    <location>
        <position position="133"/>
    </location>
    <ligand>
        <name>heme c</name>
        <dbReference type="ChEBI" id="CHEBI:61717"/>
    </ligand>
</feature>
<dbReference type="Gene3D" id="1.20.120.10">
    <property type="entry name" value="Cytochrome c/b562"/>
    <property type="match status" value="1"/>
</dbReference>
<evidence type="ECO:0000256" key="7">
    <source>
        <dbReference type="PIRSR" id="PIRSR000027-2"/>
    </source>
</evidence>
<dbReference type="PRINTS" id="PR00608">
    <property type="entry name" value="CYTCHROMECII"/>
</dbReference>
<dbReference type="InterPro" id="IPR015984">
    <property type="entry name" value="Cyt_c_prime_subgr"/>
</dbReference>
<accession>A0A5B8KZQ6</accession>
<evidence type="ECO:0000313" key="10">
    <source>
        <dbReference type="Proteomes" id="UP000321389"/>
    </source>
</evidence>
<keyword evidence="2 7" id="KW-0349">Heme</keyword>
<organism evidence="9 10">
    <name type="scientific">Nitratireductor mangrovi</name>
    <dbReference type="NCBI Taxonomy" id="2599600"/>
    <lineage>
        <taxon>Bacteria</taxon>
        <taxon>Pseudomonadati</taxon>
        <taxon>Pseudomonadota</taxon>
        <taxon>Alphaproteobacteria</taxon>
        <taxon>Hyphomicrobiales</taxon>
        <taxon>Phyllobacteriaceae</taxon>
        <taxon>Nitratireductor</taxon>
    </lineage>
</organism>
<dbReference type="PIRSF" id="PIRSF000027">
    <property type="entry name" value="Cytc_c_prime"/>
    <property type="match status" value="1"/>
</dbReference>
<feature type="binding site" description="axial binding residue" evidence="6">
    <location>
        <position position="137"/>
    </location>
    <ligand>
        <name>heme c</name>
        <dbReference type="ChEBI" id="CHEBI:61717"/>
    </ligand>
    <ligandPart>
        <name>Fe</name>
        <dbReference type="ChEBI" id="CHEBI:18248"/>
    </ligandPart>
</feature>
<evidence type="ECO:0000256" key="4">
    <source>
        <dbReference type="ARBA" id="ARBA00022982"/>
    </source>
</evidence>
<name>A0A5B8KZQ6_9HYPH</name>
<protein>
    <submittedName>
        <fullName evidence="9">Cytochrome c</fullName>
    </submittedName>
</protein>
<proteinExistence type="predicted"/>
<reference evidence="9" key="1">
    <citation type="submission" date="2020-04" db="EMBL/GenBank/DDBJ databases">
        <title>Nitratireductor sp. nov. isolated from mangrove soil.</title>
        <authorList>
            <person name="Ye Y."/>
        </authorList>
    </citation>
    <scope>NUCLEOTIDE SEQUENCE</scope>
    <source>
        <strain evidence="9">SY7</strain>
    </source>
</reference>
<evidence type="ECO:0000256" key="6">
    <source>
        <dbReference type="PIRSR" id="PIRSR000027-1"/>
    </source>
</evidence>
<dbReference type="SUPFAM" id="SSF47175">
    <property type="entry name" value="Cytochromes"/>
    <property type="match status" value="1"/>
</dbReference>
<dbReference type="Proteomes" id="UP000321389">
    <property type="component" value="Chromosome"/>
</dbReference>
<evidence type="ECO:0000256" key="1">
    <source>
        <dbReference type="ARBA" id="ARBA00022448"/>
    </source>
</evidence>
<dbReference type="KEGG" id="niy:FQ775_12225"/>
<keyword evidence="1" id="KW-0813">Transport</keyword>
<dbReference type="GO" id="GO:0005506">
    <property type="term" value="F:iron ion binding"/>
    <property type="evidence" value="ECO:0007669"/>
    <property type="project" value="InterPro"/>
</dbReference>
<dbReference type="InterPro" id="IPR002321">
    <property type="entry name" value="Cyt_c_II"/>
</dbReference>
<dbReference type="AlphaFoldDB" id="A0A5B8KZQ6"/>
<dbReference type="Pfam" id="PF01322">
    <property type="entry name" value="Cytochrom_C_2"/>
    <property type="match status" value="1"/>
</dbReference>
<dbReference type="GO" id="GO:0022900">
    <property type="term" value="P:electron transport chain"/>
    <property type="evidence" value="ECO:0007669"/>
    <property type="project" value="InterPro"/>
</dbReference>
<keyword evidence="3 6" id="KW-0479">Metal-binding</keyword>
<dbReference type="EMBL" id="CP042301">
    <property type="protein sequence ID" value="QDZ01081.1"/>
    <property type="molecule type" value="Genomic_DNA"/>
</dbReference>
<dbReference type="GO" id="GO:0009055">
    <property type="term" value="F:electron transfer activity"/>
    <property type="evidence" value="ECO:0007669"/>
    <property type="project" value="InterPro"/>
</dbReference>
<feature type="binding site" description="covalent" evidence="7">
    <location>
        <position position="136"/>
    </location>
    <ligand>
        <name>heme c</name>
        <dbReference type="ChEBI" id="CHEBI:61717"/>
    </ligand>
</feature>
<evidence type="ECO:0000256" key="5">
    <source>
        <dbReference type="ARBA" id="ARBA00023004"/>
    </source>
</evidence>
<dbReference type="GO" id="GO:0020037">
    <property type="term" value="F:heme binding"/>
    <property type="evidence" value="ECO:0007669"/>
    <property type="project" value="InterPro"/>
</dbReference>